<protein>
    <submittedName>
        <fullName evidence="1">Uncharacterized protein</fullName>
    </submittedName>
</protein>
<evidence type="ECO:0000313" key="1">
    <source>
        <dbReference type="EMBL" id="TKR62624.1"/>
    </source>
</evidence>
<organism evidence="1 2">
    <name type="scientific">Steinernema carpocapsae</name>
    <name type="common">Entomopathogenic nematode</name>
    <dbReference type="NCBI Taxonomy" id="34508"/>
    <lineage>
        <taxon>Eukaryota</taxon>
        <taxon>Metazoa</taxon>
        <taxon>Ecdysozoa</taxon>
        <taxon>Nematoda</taxon>
        <taxon>Chromadorea</taxon>
        <taxon>Rhabditida</taxon>
        <taxon>Tylenchina</taxon>
        <taxon>Panagrolaimomorpha</taxon>
        <taxon>Strongyloidoidea</taxon>
        <taxon>Steinernematidae</taxon>
        <taxon>Steinernema</taxon>
    </lineage>
</organism>
<dbReference type="AlphaFoldDB" id="A0A4U5M1P9"/>
<keyword evidence="2" id="KW-1185">Reference proteome</keyword>
<dbReference type="EMBL" id="AZBU02000010">
    <property type="protein sequence ID" value="TKR62624.1"/>
    <property type="molecule type" value="Genomic_DNA"/>
</dbReference>
<comment type="caution">
    <text evidence="1">The sequence shown here is derived from an EMBL/GenBank/DDBJ whole genome shotgun (WGS) entry which is preliminary data.</text>
</comment>
<evidence type="ECO:0000313" key="2">
    <source>
        <dbReference type="Proteomes" id="UP000298663"/>
    </source>
</evidence>
<gene>
    <name evidence="1" type="ORF">L596_026554</name>
</gene>
<accession>A0A4U5M1P9</accession>
<dbReference type="Proteomes" id="UP000298663">
    <property type="component" value="Unassembled WGS sequence"/>
</dbReference>
<name>A0A4U5M1P9_STECR</name>
<reference evidence="1 2" key="2">
    <citation type="journal article" date="2019" name="G3 (Bethesda)">
        <title>Hybrid Assembly of the Genome of the Entomopathogenic Nematode Steinernema carpocapsae Identifies the X-Chromosome.</title>
        <authorList>
            <person name="Serra L."/>
            <person name="Macchietto M."/>
            <person name="Macias-Munoz A."/>
            <person name="McGill C.J."/>
            <person name="Rodriguez I.M."/>
            <person name="Rodriguez B."/>
            <person name="Murad R."/>
            <person name="Mortazavi A."/>
        </authorList>
    </citation>
    <scope>NUCLEOTIDE SEQUENCE [LARGE SCALE GENOMIC DNA]</scope>
    <source>
        <strain evidence="1 2">ALL</strain>
    </source>
</reference>
<reference evidence="1 2" key="1">
    <citation type="journal article" date="2015" name="Genome Biol.">
        <title>Comparative genomics of Steinernema reveals deeply conserved gene regulatory networks.</title>
        <authorList>
            <person name="Dillman A.R."/>
            <person name="Macchietto M."/>
            <person name="Porter C.F."/>
            <person name="Rogers A."/>
            <person name="Williams B."/>
            <person name="Antoshechkin I."/>
            <person name="Lee M.M."/>
            <person name="Goodwin Z."/>
            <person name="Lu X."/>
            <person name="Lewis E.E."/>
            <person name="Goodrich-Blair H."/>
            <person name="Stock S.P."/>
            <person name="Adams B.J."/>
            <person name="Sternberg P.W."/>
            <person name="Mortazavi A."/>
        </authorList>
    </citation>
    <scope>NUCLEOTIDE SEQUENCE [LARGE SCALE GENOMIC DNA]</scope>
    <source>
        <strain evidence="1 2">ALL</strain>
    </source>
</reference>
<sequence>MSSIRALKKRRKMRRLCPCNTLRTTNKDETKIRPARPDFLSGRAGCVVQGGTVWEGSFCQTQVSLVLMRLTYTFAVGYDKIGFSFLQWSKSVCSAIIEFLAGLCVAFCFSTSPQRNEHEKPL</sequence>
<proteinExistence type="predicted"/>